<dbReference type="PANTHER" id="PTHR19959">
    <property type="entry name" value="KINESIN LIGHT CHAIN"/>
    <property type="match status" value="1"/>
</dbReference>
<sequence>MSKRCFLSTAFQEMLNQNYENERKTKELDSFTLIEIGKTALKNGELQIAEQSFGKAIRKEKLGEHRTKQNPEAYYYLADVLEKKAGKDDVELGQKQRLLLQAASLYNFVDNCLKSGSVEGDFVEKTSRSLPSKLKDVEDSLVLNIGGNPARCHFNCETKRNDLNQLRDEVKSILISLDRRFDDKNETNENLLRDVFVEQTEDINELCRMISSRIKQLFSQIVKECLEILGKPPCEYEVVVLGSLARDEMTPYSDLEWAILITSEEEKCKIFFRNLTNLVHLQIINLGETILPSMGIEVLNGDWFFDDITPRGISFDGFLPQACKTPLGNMKDFELIHTPITMANFQTSEMHEKNPGLAEILLTVAPLQSPKEALFTEYKIALGNELCKPCTTDACHHGTLVTQAECRAINILRKDVSRYEELITGRNPFDDGKLYDVKKEIYRLTDRVIAGLAKCFGSKKSGSFEILDELHQKGVLSSIARENIASAAAVALKLRNITYLEAGKQGEQINTNRDEKKNEPVYNMPKEKELFHFFYVTIPLYDKLHQVCDQNDLDSISQELFFDYSDKVKGDIYCRLLKYTRALQCYDQAVAVNPGDVKLQLCRFRVKFVADNNCDSSSSKCELDALRFLMCKKYNLPENIELLSHALSESDCDITKADKGLIFEILMQTSHVHILEGNFELAREFIHQCLIAKNLLDMDDLQTLIARTLCLQIPTVRRELKIQEFDSIIRLLTRFIEDEGVSTKGYILLNELGQIFLLQKNYDTAYQCLMRAFSMGLHIFSKNANFLMLQTTMSLGQASLSLLMYDESRFYFEQTLQMFSSCGTALHVIEGALHLMIADVCNITSDYYNALSHLQECLESSSGTSPHNTALAHCSLATTWSRLGESEKACKSAFDAKDCLQNIVDMEAKAMIACAVAQTLVEVKRSEEAISFLKEELLALDPSNCDSDLRAFYLHTLAQMCHEEELTSEALHYYTECLEILNIKKVNISGILNAHLAIANILHLTGALSEANSQLNEGWNHVLSMSDSDEKNEFMKKFADCWEEMGNIREAQKCYSEVLTALRFTHTRKVPLFEFELMVKLGDLAKIASNEKASYLSAEQRQKAQRLHYDKAAAMLRRHSASGNFNSSTILLFTLLAHKYRSIDVFEQEKLLLEALQMCDVVYPRNGVSEITVDILCDLSDIYWDRSNMSKSSDYYIPAFRMEMELHSSDPYHQHITMKVPILASLLFADSENKEIRSFVKQVVKFIESAQGQIVTHEQKANSANSFTSLSYLFICLGDLARSRLFYQKANEIFDKLEKGRPPNDNTSDTAIKEVIGKILDIFPESPDSDARFSQLFSSGLVASYFRSMNVSPSTSKEVRKMPKFSELSSAFNSLKMTAPIESRTHGNDARDTTVRDNLLSTSYPFRSESNELEKLGLVAKFETDDFDNQSGSTQKRQENRKLESGKQVDINQVTKQTGEKLKPSSLCGQGTTKQSIADGDDKELPDPLTIISGLNVLGDSVKYDLHSGNLNQAKETMESFHHLLEPALDKYCPNPADVFISEALRCKEEKRMDLMPPYLELSAQFTSDNKKKAEISKLMAESHFNSRKYKMATIQFVEAATYYSCHTDTDSVVDYLEILSGLTRSHMRCNDLEDARRVCEEAIEFTSRLECGLLKLQYEAEFLYLVVTCLMRLAKMNKQTENKALENVASYCRRGIYVIETAEQQLGSSDVVDELTGDVRGKLFAFKCEIQLLLAKSYLQLGRNELADTIVKEMSEFLQNISVVVEMFSEETWPGDKSDFSKIRRRMFSWIGRAQILSGRTEHAIGSLEESLLLFLSNDNVVNVEQEEFIDLLDAFTATKKVKNESEITSFYQTVQFCKEKFQEKNSHVEELLTFLQTLASYYVECERTEEAIVVYEIMLPVTECMGSSIGERYGHSQILLSLGNCHQRQALERTGKGTIEERRLAEKCYQMKLQTNEPATLLRKVKYLEMLTAENRLEEASGIIAQIFEVGDKIWDMMVIFPYSSRDPCVQSYLSDHGEVATTVGCCVYSTLLRVFLEMGKKKEAVETCEELSKQGHDVGFLFKRPSFMSYLLAYCHKMLVSSLEKKGNLHFQDSDFPLSDKNVAQVYYEMGEYEVALEYCKKALSSVGSSPSAVPQDMDLVQMKLDCLRLAGNALVLLGKGNYAYSYYISFLELLEAHDGMLKKSFENQQIILGKYDFASLYFVYRSLGILLCRAGHVDGTIKVYEYCTKILNADYQYGHDLVATLAELYQTKAFATLDDDETAYSMWLNKAKTCFENYFETEDNPDPFVETAFGALLYRLEEHHKAIFHLENVIQRNDKTIVKFNREDIPLVGVHLAREIEARKEIFLPLNIYARLVAASLYRKLNKTDKAEQVVCKMENLCSGLKSDPNYPLILSVLGYAHKDIGNDDKAAEIFRSVLDVQPGHIPVTIALQNCLSADKHESSY</sequence>
<proteinExistence type="predicted"/>
<dbReference type="GO" id="GO:0008773">
    <property type="term" value="F:[protein-PII] uridylyltransferase activity"/>
    <property type="evidence" value="ECO:0007669"/>
    <property type="project" value="InterPro"/>
</dbReference>
<dbReference type="Gene3D" id="1.25.40.10">
    <property type="entry name" value="Tetratricopeptide repeat domain"/>
    <property type="match status" value="5"/>
</dbReference>
<dbReference type="SUPFAM" id="SSF81301">
    <property type="entry name" value="Nucleotidyltransferase"/>
    <property type="match status" value="1"/>
</dbReference>
<reference evidence="2" key="1">
    <citation type="submission" date="2020-04" db="EMBL/GenBank/DDBJ databases">
        <authorList>
            <person name="Alioto T."/>
            <person name="Alioto T."/>
            <person name="Gomez Garrido J."/>
        </authorList>
    </citation>
    <scope>NUCLEOTIDE SEQUENCE</scope>
    <source>
        <strain evidence="2">A484AB</strain>
    </source>
</reference>
<dbReference type="SMART" id="SM00028">
    <property type="entry name" value="TPR"/>
    <property type="match status" value="14"/>
</dbReference>
<dbReference type="Pfam" id="PF13181">
    <property type="entry name" value="TPR_8"/>
    <property type="match status" value="1"/>
</dbReference>
<feature type="compositionally biased region" description="Polar residues" evidence="1">
    <location>
        <begin position="1467"/>
        <end position="1476"/>
    </location>
</feature>
<dbReference type="InterPro" id="IPR019734">
    <property type="entry name" value="TPR_rpt"/>
</dbReference>
<feature type="compositionally biased region" description="Basic and acidic residues" evidence="1">
    <location>
        <begin position="1436"/>
        <end position="1447"/>
    </location>
</feature>
<feature type="region of interest" description="Disordered" evidence="1">
    <location>
        <begin position="1427"/>
        <end position="1482"/>
    </location>
</feature>
<organism evidence="2 3">
    <name type="scientific">Paramuricea clavata</name>
    <name type="common">Red gorgonian</name>
    <name type="synonym">Violescent sea-whip</name>
    <dbReference type="NCBI Taxonomy" id="317549"/>
    <lineage>
        <taxon>Eukaryota</taxon>
        <taxon>Metazoa</taxon>
        <taxon>Cnidaria</taxon>
        <taxon>Anthozoa</taxon>
        <taxon>Octocorallia</taxon>
        <taxon>Malacalcyonacea</taxon>
        <taxon>Plexauridae</taxon>
        <taxon>Paramuricea</taxon>
    </lineage>
</organism>
<evidence type="ECO:0000256" key="1">
    <source>
        <dbReference type="SAM" id="MobiDB-lite"/>
    </source>
</evidence>
<protein>
    <submittedName>
        <fullName evidence="2">Tetratricopeptide repeat</fullName>
    </submittedName>
</protein>
<evidence type="ECO:0000313" key="3">
    <source>
        <dbReference type="Proteomes" id="UP001152795"/>
    </source>
</evidence>
<accession>A0A6S7JNK1</accession>
<dbReference type="PANTHER" id="PTHR19959:SF119">
    <property type="entry name" value="FUNGAL LIPASE-LIKE DOMAIN-CONTAINING PROTEIN"/>
    <property type="match status" value="1"/>
</dbReference>
<gene>
    <name evidence="2" type="ORF">PACLA_8A027195</name>
</gene>
<evidence type="ECO:0000313" key="2">
    <source>
        <dbReference type="EMBL" id="CAB4033007.1"/>
    </source>
</evidence>
<dbReference type="EMBL" id="CACRXK020018877">
    <property type="protein sequence ID" value="CAB4033007.1"/>
    <property type="molecule type" value="Genomic_DNA"/>
</dbReference>
<dbReference type="Proteomes" id="UP001152795">
    <property type="component" value="Unassembled WGS sequence"/>
</dbReference>
<dbReference type="Gene3D" id="1.10.357.170">
    <property type="match status" value="1"/>
</dbReference>
<dbReference type="SUPFAM" id="SSF48452">
    <property type="entry name" value="TPR-like"/>
    <property type="match status" value="4"/>
</dbReference>
<comment type="caution">
    <text evidence="2">The sequence shown here is derived from an EMBL/GenBank/DDBJ whole genome shotgun (WGS) entry which is preliminary data.</text>
</comment>
<dbReference type="InterPro" id="IPR043519">
    <property type="entry name" value="NT_sf"/>
</dbReference>
<keyword evidence="3" id="KW-1185">Reference proteome</keyword>
<dbReference type="InterPro" id="IPR011990">
    <property type="entry name" value="TPR-like_helical_dom_sf"/>
</dbReference>
<name>A0A6S7JNK1_PARCT</name>
<dbReference type="InterPro" id="IPR005105">
    <property type="entry name" value="GlnD_Uridyltrans_N"/>
</dbReference>
<dbReference type="Pfam" id="PF03445">
    <property type="entry name" value="DUF294"/>
    <property type="match status" value="1"/>
</dbReference>
<dbReference type="PROSITE" id="PS50005">
    <property type="entry name" value="TPR"/>
    <property type="match status" value="1"/>
</dbReference>